<keyword evidence="13" id="KW-0040">ANK repeat</keyword>
<feature type="transmembrane region" description="Helical" evidence="14">
    <location>
        <begin position="637"/>
        <end position="659"/>
    </location>
</feature>
<evidence type="ECO:0000256" key="3">
    <source>
        <dbReference type="ARBA" id="ARBA00022475"/>
    </source>
</evidence>
<name>A0AAN8K3A5_PATCE</name>
<comment type="subcellular location">
    <subcellularLocation>
        <location evidence="1">Cell membrane</location>
        <topology evidence="1">Multi-pass membrane protein</topology>
    </subcellularLocation>
</comment>
<keyword evidence="12" id="KW-0407">Ion channel</keyword>
<dbReference type="GO" id="GO:0005886">
    <property type="term" value="C:plasma membrane"/>
    <property type="evidence" value="ECO:0007669"/>
    <property type="project" value="UniProtKB-SubCell"/>
</dbReference>
<evidence type="ECO:0000256" key="4">
    <source>
        <dbReference type="ARBA" id="ARBA00022568"/>
    </source>
</evidence>
<proteinExistence type="predicted"/>
<feature type="repeat" description="ANK" evidence="13">
    <location>
        <begin position="273"/>
        <end position="305"/>
    </location>
</feature>
<feature type="transmembrane region" description="Helical" evidence="14">
    <location>
        <begin position="532"/>
        <end position="553"/>
    </location>
</feature>
<dbReference type="SUPFAM" id="SSF48403">
    <property type="entry name" value="Ankyrin repeat"/>
    <property type="match status" value="1"/>
</dbReference>
<keyword evidence="9 14" id="KW-1133">Transmembrane helix</keyword>
<dbReference type="EMBL" id="JAZGQO010000007">
    <property type="protein sequence ID" value="KAK6183604.1"/>
    <property type="molecule type" value="Genomic_DNA"/>
</dbReference>
<reference evidence="16 17" key="1">
    <citation type="submission" date="2024-01" db="EMBL/GenBank/DDBJ databases">
        <title>The genome of the rayed Mediterranean limpet Patella caerulea (Linnaeus, 1758).</title>
        <authorList>
            <person name="Anh-Thu Weber A."/>
            <person name="Halstead-Nussloch G."/>
        </authorList>
    </citation>
    <scope>NUCLEOTIDE SEQUENCE [LARGE SCALE GENOMIC DNA]</scope>
    <source>
        <strain evidence="16">AATW-2023a</strain>
        <tissue evidence="16">Whole specimen</tissue>
    </source>
</reference>
<keyword evidence="10" id="KW-0406">Ion transport</keyword>
<dbReference type="PROSITE" id="PS50297">
    <property type="entry name" value="ANK_REP_REGION"/>
    <property type="match status" value="2"/>
</dbReference>
<dbReference type="PROSITE" id="PS50088">
    <property type="entry name" value="ANK_REPEAT"/>
    <property type="match status" value="2"/>
</dbReference>
<evidence type="ECO:0000313" key="17">
    <source>
        <dbReference type="Proteomes" id="UP001347796"/>
    </source>
</evidence>
<dbReference type="PANTHER" id="PTHR10582">
    <property type="entry name" value="TRANSIENT RECEPTOR POTENTIAL ION CHANNEL PROTEIN"/>
    <property type="match status" value="1"/>
</dbReference>
<feature type="transmembrane region" description="Helical" evidence="14">
    <location>
        <begin position="506"/>
        <end position="525"/>
    </location>
</feature>
<keyword evidence="3" id="KW-1003">Cell membrane</keyword>
<dbReference type="InterPro" id="IPR005821">
    <property type="entry name" value="Ion_trans_dom"/>
</dbReference>
<dbReference type="Gene3D" id="1.10.287.70">
    <property type="match status" value="1"/>
</dbReference>
<dbReference type="Pfam" id="PF00520">
    <property type="entry name" value="Ion_trans"/>
    <property type="match status" value="1"/>
</dbReference>
<evidence type="ECO:0000313" key="16">
    <source>
        <dbReference type="EMBL" id="KAK6183604.1"/>
    </source>
</evidence>
<dbReference type="Pfam" id="PF12796">
    <property type="entry name" value="Ank_2"/>
    <property type="match status" value="1"/>
</dbReference>
<feature type="transmembrane region" description="Helical" evidence="14">
    <location>
        <begin position="465"/>
        <end position="486"/>
    </location>
</feature>
<evidence type="ECO:0000256" key="11">
    <source>
        <dbReference type="ARBA" id="ARBA00023136"/>
    </source>
</evidence>
<dbReference type="Gene3D" id="1.25.40.20">
    <property type="entry name" value="Ankyrin repeat-containing domain"/>
    <property type="match status" value="1"/>
</dbReference>
<keyword evidence="8" id="KW-0106">Calcium</keyword>
<evidence type="ECO:0000256" key="14">
    <source>
        <dbReference type="SAM" id="Phobius"/>
    </source>
</evidence>
<sequence>MTQSVAINVKKQGQERPLYELVDMKGGGELIRLMEEASCNHDYSTLDKEIRNIREYLYADGDGGFVAISDLIEYRKAQRKNLLLEDSLRARKKSATQNPVKKRQLCWKLDKRGTVGETILHLCFLNPTQTHRELAKRMLDIYPNLVNDIYNGDEYYGENVLHMAIANEDSELVKFVLDKGADCRARACGRFFFPEDQKRSRTDDPNNEWIKASTQTDYKGNAYFGEYPLSFAVSLHKPSSEFDDSDYISWILEKARETQYPNQPSLINLQDSNGNTALHMAVIHDKKELIQRLKNEGADLSIKNKQRLTPLTLAAKLARQEIFELILELERTEFWRFGDVLCAGYPVEDFDTISEGGKINHDSALNLIVYGKEQSHINMMDGLVKNMLTDKWKIYIGPQFYVRCILFVIYYVMAAVAMGLRPGKDYCLDRTVPVDPDYCNRSEINISVNSCYLYKPYRTKDTVRIVLEALVCFSALLYLMVAIIQIRHQTLAGFGRSLRNVPVKGLFLFACLMVIVVLLPLRFSCQPLAEDYVSVFCILLTTPYFLFLCQGFKLMGPYVVMVYKMIRRDLLRFVIIYGIFVIGFAQAMFLVFRRTHTENQFRTFLEAHMGMFIMSVGKFEDIYETFKDSKHEAMGKIVFAVYMLLVTLLLINMLIAMMANTYDEIASTKKEWFRQWARMVLIMEENFGNASRLKYQGLYSQQMQAPQSRRVFVDRCRQSSKS</sequence>
<accession>A0AAN8K3A5</accession>
<feature type="transmembrane region" description="Helical" evidence="14">
    <location>
        <begin position="573"/>
        <end position="592"/>
    </location>
</feature>
<dbReference type="GO" id="GO:0005262">
    <property type="term" value="F:calcium channel activity"/>
    <property type="evidence" value="ECO:0007669"/>
    <property type="project" value="UniProtKB-KW"/>
</dbReference>
<dbReference type="SMART" id="SM00248">
    <property type="entry name" value="ANK"/>
    <property type="match status" value="4"/>
</dbReference>
<dbReference type="InterPro" id="IPR002110">
    <property type="entry name" value="Ankyrin_rpt"/>
</dbReference>
<organism evidence="16 17">
    <name type="scientific">Patella caerulea</name>
    <name type="common">Rayed Mediterranean limpet</name>
    <dbReference type="NCBI Taxonomy" id="87958"/>
    <lineage>
        <taxon>Eukaryota</taxon>
        <taxon>Metazoa</taxon>
        <taxon>Spiralia</taxon>
        <taxon>Lophotrochozoa</taxon>
        <taxon>Mollusca</taxon>
        <taxon>Gastropoda</taxon>
        <taxon>Patellogastropoda</taxon>
        <taxon>Patelloidea</taxon>
        <taxon>Patellidae</taxon>
        <taxon>Patella</taxon>
    </lineage>
</organism>
<evidence type="ECO:0000256" key="1">
    <source>
        <dbReference type="ARBA" id="ARBA00004651"/>
    </source>
</evidence>
<evidence type="ECO:0000259" key="15">
    <source>
        <dbReference type="Pfam" id="PF00520"/>
    </source>
</evidence>
<keyword evidence="6 14" id="KW-0812">Transmembrane</keyword>
<keyword evidence="5" id="KW-0107">Calcium channel</keyword>
<evidence type="ECO:0000256" key="9">
    <source>
        <dbReference type="ARBA" id="ARBA00022989"/>
    </source>
</evidence>
<dbReference type="AlphaFoldDB" id="A0AAN8K3A5"/>
<feature type="domain" description="Ion transport" evidence="15">
    <location>
        <begin position="448"/>
        <end position="669"/>
    </location>
</feature>
<dbReference type="PANTHER" id="PTHR10582:SF28">
    <property type="entry name" value="NANCHUNG, ISOFORM B"/>
    <property type="match status" value="1"/>
</dbReference>
<evidence type="ECO:0000256" key="13">
    <source>
        <dbReference type="PROSITE-ProRule" id="PRU00023"/>
    </source>
</evidence>
<evidence type="ECO:0000256" key="10">
    <source>
        <dbReference type="ARBA" id="ARBA00023065"/>
    </source>
</evidence>
<evidence type="ECO:0000256" key="8">
    <source>
        <dbReference type="ARBA" id="ARBA00022837"/>
    </source>
</evidence>
<evidence type="ECO:0000256" key="6">
    <source>
        <dbReference type="ARBA" id="ARBA00022692"/>
    </source>
</evidence>
<dbReference type="InterPro" id="IPR036770">
    <property type="entry name" value="Ankyrin_rpt-contain_sf"/>
</dbReference>
<keyword evidence="17" id="KW-1185">Reference proteome</keyword>
<keyword evidence="7" id="KW-0677">Repeat</keyword>
<feature type="repeat" description="ANK" evidence="13">
    <location>
        <begin position="156"/>
        <end position="188"/>
    </location>
</feature>
<feature type="transmembrane region" description="Helical" evidence="14">
    <location>
        <begin position="400"/>
        <end position="420"/>
    </location>
</feature>
<dbReference type="Proteomes" id="UP001347796">
    <property type="component" value="Unassembled WGS sequence"/>
</dbReference>
<dbReference type="InterPro" id="IPR024862">
    <property type="entry name" value="TRPV"/>
</dbReference>
<keyword evidence="4" id="KW-0109">Calcium transport</keyword>
<keyword evidence="2" id="KW-0813">Transport</keyword>
<evidence type="ECO:0000256" key="7">
    <source>
        <dbReference type="ARBA" id="ARBA00022737"/>
    </source>
</evidence>
<keyword evidence="11 14" id="KW-0472">Membrane</keyword>
<evidence type="ECO:0000256" key="2">
    <source>
        <dbReference type="ARBA" id="ARBA00022448"/>
    </source>
</evidence>
<evidence type="ECO:0000256" key="5">
    <source>
        <dbReference type="ARBA" id="ARBA00022673"/>
    </source>
</evidence>
<protein>
    <recommendedName>
        <fullName evidence="15">Ion transport domain-containing protein</fullName>
    </recommendedName>
</protein>
<comment type="caution">
    <text evidence="16">The sequence shown here is derived from an EMBL/GenBank/DDBJ whole genome shotgun (WGS) entry which is preliminary data.</text>
</comment>
<gene>
    <name evidence="16" type="ORF">SNE40_011051</name>
</gene>
<dbReference type="GO" id="GO:0098703">
    <property type="term" value="P:calcium ion import across plasma membrane"/>
    <property type="evidence" value="ECO:0007669"/>
    <property type="project" value="TreeGrafter"/>
</dbReference>
<evidence type="ECO:0000256" key="12">
    <source>
        <dbReference type="ARBA" id="ARBA00023303"/>
    </source>
</evidence>